<dbReference type="PANTHER" id="PTHR31361:SF1">
    <property type="entry name" value="BETA-GLUCAN SYNTHESIS-ASSOCIATED PROTEIN KRE6-RELATED"/>
    <property type="match status" value="1"/>
</dbReference>
<dbReference type="GO" id="GO:0006078">
    <property type="term" value="P:(1-&gt;6)-beta-D-glucan biosynthetic process"/>
    <property type="evidence" value="ECO:0007669"/>
    <property type="project" value="TreeGrafter"/>
</dbReference>
<dbReference type="GO" id="GO:0031505">
    <property type="term" value="P:fungal-type cell wall organization"/>
    <property type="evidence" value="ECO:0007669"/>
    <property type="project" value="TreeGrafter"/>
</dbReference>
<dbReference type="AlphaFoldDB" id="A0A165XQ11"/>
<gene>
    <name evidence="5" type="ORF">FIBSPDRAFT_964494</name>
</gene>
<keyword evidence="3" id="KW-0325">Glycoprotein</keyword>
<dbReference type="PANTHER" id="PTHR31361">
    <property type="entry name" value="BETA-GLUCAN SYNTHESIS-ASSOCIATED PROTEIN KRE6-RELATED"/>
    <property type="match status" value="1"/>
</dbReference>
<evidence type="ECO:0000256" key="2">
    <source>
        <dbReference type="ARBA" id="ARBA00023136"/>
    </source>
</evidence>
<name>A0A165XQ11_9AGAM</name>
<sequence>MPRPVVLPTLEKLAKSGPVMGAYAVRICAREGGAVWFLFSVLDGYLKQRRDDFGRIAFAALPAPDPSYLIIIHLKKSLSALGGYNVGGINGIGQMPSTAGNWGLVNPDTPSSAYTTTSYGGGSECQLIFSDDEFNTDGRTFYPGDDPYWVALNLHYGW</sequence>
<keyword evidence="5" id="KW-0378">Hydrolase</keyword>
<dbReference type="GO" id="GO:0015926">
    <property type="term" value="F:glucosidase activity"/>
    <property type="evidence" value="ECO:0007669"/>
    <property type="project" value="TreeGrafter"/>
</dbReference>
<dbReference type="Pfam" id="PF03935">
    <property type="entry name" value="SKN1_KRE6_Sbg1"/>
    <property type="match status" value="1"/>
</dbReference>
<keyword evidence="6" id="KW-1185">Reference proteome</keyword>
<proteinExistence type="predicted"/>
<evidence type="ECO:0000313" key="6">
    <source>
        <dbReference type="Proteomes" id="UP000076532"/>
    </source>
</evidence>
<evidence type="ECO:0000313" key="5">
    <source>
        <dbReference type="EMBL" id="KZP08771.1"/>
    </source>
</evidence>
<dbReference type="InterPro" id="IPR005629">
    <property type="entry name" value="Skn1/Kre6/Sbg1"/>
</dbReference>
<dbReference type="OrthoDB" id="412647at2759"/>
<evidence type="ECO:0000256" key="1">
    <source>
        <dbReference type="ARBA" id="ARBA00004370"/>
    </source>
</evidence>
<protein>
    <submittedName>
        <fullName evidence="5">Glycoside hydrolase family 16 protein</fullName>
    </submittedName>
</protein>
<comment type="subcellular location">
    <subcellularLocation>
        <location evidence="1">Membrane</location>
    </subcellularLocation>
</comment>
<dbReference type="GO" id="GO:0005886">
    <property type="term" value="C:plasma membrane"/>
    <property type="evidence" value="ECO:0007669"/>
    <property type="project" value="TreeGrafter"/>
</dbReference>
<dbReference type="Proteomes" id="UP000076532">
    <property type="component" value="Unassembled WGS sequence"/>
</dbReference>
<accession>A0A165XQ11</accession>
<dbReference type="EMBL" id="KV417714">
    <property type="protein sequence ID" value="KZP08771.1"/>
    <property type="molecule type" value="Genomic_DNA"/>
</dbReference>
<evidence type="ECO:0000256" key="3">
    <source>
        <dbReference type="ARBA" id="ARBA00023180"/>
    </source>
</evidence>
<dbReference type="STRING" id="436010.A0A165XQ11"/>
<reference evidence="5 6" key="1">
    <citation type="journal article" date="2016" name="Mol. Biol. Evol.">
        <title>Comparative Genomics of Early-Diverging Mushroom-Forming Fungi Provides Insights into the Origins of Lignocellulose Decay Capabilities.</title>
        <authorList>
            <person name="Nagy L.G."/>
            <person name="Riley R."/>
            <person name="Tritt A."/>
            <person name="Adam C."/>
            <person name="Daum C."/>
            <person name="Floudas D."/>
            <person name="Sun H."/>
            <person name="Yadav J.S."/>
            <person name="Pangilinan J."/>
            <person name="Larsson K.H."/>
            <person name="Matsuura K."/>
            <person name="Barry K."/>
            <person name="Labutti K."/>
            <person name="Kuo R."/>
            <person name="Ohm R.A."/>
            <person name="Bhattacharya S.S."/>
            <person name="Shirouzu T."/>
            <person name="Yoshinaga Y."/>
            <person name="Martin F.M."/>
            <person name="Grigoriev I.V."/>
            <person name="Hibbett D.S."/>
        </authorList>
    </citation>
    <scope>NUCLEOTIDE SEQUENCE [LARGE SCALE GENOMIC DNA]</scope>
    <source>
        <strain evidence="5 6">CBS 109695</strain>
    </source>
</reference>
<keyword evidence="2" id="KW-0472">Membrane</keyword>
<dbReference type="GO" id="GO:0005789">
    <property type="term" value="C:endoplasmic reticulum membrane"/>
    <property type="evidence" value="ECO:0007669"/>
    <property type="project" value="TreeGrafter"/>
</dbReference>
<organism evidence="5 6">
    <name type="scientific">Athelia psychrophila</name>
    <dbReference type="NCBI Taxonomy" id="1759441"/>
    <lineage>
        <taxon>Eukaryota</taxon>
        <taxon>Fungi</taxon>
        <taxon>Dikarya</taxon>
        <taxon>Basidiomycota</taxon>
        <taxon>Agaricomycotina</taxon>
        <taxon>Agaricomycetes</taxon>
        <taxon>Agaricomycetidae</taxon>
        <taxon>Atheliales</taxon>
        <taxon>Atheliaceae</taxon>
        <taxon>Athelia</taxon>
    </lineage>
</organism>
<evidence type="ECO:0000256" key="4">
    <source>
        <dbReference type="ARBA" id="ARBA00023316"/>
    </source>
</evidence>
<keyword evidence="4" id="KW-0961">Cell wall biogenesis/degradation</keyword>